<dbReference type="InterPro" id="IPR004593">
    <property type="entry name" value="SbcD"/>
</dbReference>
<dbReference type="InterPro" id="IPR004843">
    <property type="entry name" value="Calcineurin-like_PHP"/>
</dbReference>
<dbReference type="AlphaFoldDB" id="A0A1T0CKM9"/>
<dbReference type="PANTHER" id="PTHR30337">
    <property type="entry name" value="COMPONENT OF ATP-DEPENDENT DSDNA EXONUCLEASE"/>
    <property type="match status" value="1"/>
</dbReference>
<dbReference type="InterPro" id="IPR050535">
    <property type="entry name" value="DNA_Repair-Maintenance_Comp"/>
</dbReference>
<organism evidence="10 11">
    <name type="scientific">Lwoffella lincolnii</name>
    <dbReference type="NCBI Taxonomy" id="90241"/>
    <lineage>
        <taxon>Bacteria</taxon>
        <taxon>Pseudomonadati</taxon>
        <taxon>Pseudomonadota</taxon>
        <taxon>Gammaproteobacteria</taxon>
        <taxon>Moraxellales</taxon>
        <taxon>Moraxellaceae</taxon>
        <taxon>Lwoffella</taxon>
    </lineage>
</organism>
<accession>A0A1T0CKM9</accession>
<proteinExistence type="inferred from homology"/>
<reference evidence="10 11" key="1">
    <citation type="submission" date="2017-02" db="EMBL/GenBank/DDBJ databases">
        <title>Draft genome sequence of Moraxella lincolnii CCUG 9405T type strain.</title>
        <authorList>
            <person name="Salva-Serra F."/>
            <person name="Engstrom-Jakobsson H."/>
            <person name="Thorell K."/>
            <person name="Jaen-Luchoro D."/>
            <person name="Gonzales-Siles L."/>
            <person name="Karlsson R."/>
            <person name="Yazdan S."/>
            <person name="Boulund F."/>
            <person name="Johnning A."/>
            <person name="Engstrand L."/>
            <person name="Kristiansson E."/>
            <person name="Moore E."/>
        </authorList>
    </citation>
    <scope>NUCLEOTIDE SEQUENCE [LARGE SCALE GENOMIC DNA]</scope>
    <source>
        <strain evidence="10 11">CCUG 9405</strain>
    </source>
</reference>
<evidence type="ECO:0000259" key="9">
    <source>
        <dbReference type="Pfam" id="PF12320"/>
    </source>
</evidence>
<evidence type="ECO:0000256" key="2">
    <source>
        <dbReference type="ARBA" id="ARBA00011322"/>
    </source>
</evidence>
<dbReference type="Gene3D" id="3.60.21.10">
    <property type="match status" value="1"/>
</dbReference>
<keyword evidence="4 7" id="KW-0540">Nuclease</keyword>
<protein>
    <recommendedName>
        <fullName evidence="3 7">Nuclease SbcCD subunit D</fullName>
    </recommendedName>
</protein>
<keyword evidence="7" id="KW-0255">Endonuclease</keyword>
<evidence type="ECO:0000256" key="3">
    <source>
        <dbReference type="ARBA" id="ARBA00013365"/>
    </source>
</evidence>
<sequence>MPKTLNVLHTSDWHLGRRLYGHARYDEFTQFLDWLYECLCMQAIDVLIVAGDIFDTMTPSNRAQQLYYQFLARIAQTQECPCRHVVIVAGNHDSPSLIDAPKHLLKQLNVHVIGSATDDIADEVITLTDANGNPQAIIMAVPYLRDRDVRVSFSAQSGEDKHTQLIAGIQAHYQHAHNIAKQRLAQCQQSYPSDTPPLIATGHLYASGAITTADDGVRELYIGTLGHINADIFDKDIDYVALGHLHVPQKVGGHEHIRYSGSPIPMGFGEAKQSKQVLKVSFTGQNPCITALVVPTFQRLTQIKGNLAHIKTELKKLVKDNQSIWVEVVYDGSDSVIQTNLNQQLNELVENSNIQLLKIFNQQSFDKILRQQGKQAVHLHELDEIEVFERCLQINAISDAERPALMNCYQQILYEMRHEDAQAE</sequence>
<evidence type="ECO:0000256" key="4">
    <source>
        <dbReference type="ARBA" id="ARBA00022722"/>
    </source>
</evidence>
<dbReference type="Pfam" id="PF12320">
    <property type="entry name" value="SbcD_C"/>
    <property type="match status" value="1"/>
</dbReference>
<name>A0A1T0CKM9_9GAMM</name>
<dbReference type="GO" id="GO:0006310">
    <property type="term" value="P:DNA recombination"/>
    <property type="evidence" value="ECO:0007669"/>
    <property type="project" value="UniProtKB-KW"/>
</dbReference>
<dbReference type="EMBL" id="MUYT01000001">
    <property type="protein sequence ID" value="OOS22809.1"/>
    <property type="molecule type" value="Genomic_DNA"/>
</dbReference>
<gene>
    <name evidence="7" type="primary">sbcD</name>
    <name evidence="10" type="ORF">B0682_00955</name>
</gene>
<keyword evidence="6 7" id="KW-0269">Exonuclease</keyword>
<dbReference type="OrthoDB" id="9773856at2"/>
<keyword evidence="7" id="KW-0233">DNA recombination</keyword>
<dbReference type="Pfam" id="PF00149">
    <property type="entry name" value="Metallophos"/>
    <property type="match status" value="1"/>
</dbReference>
<evidence type="ECO:0000256" key="1">
    <source>
        <dbReference type="ARBA" id="ARBA00010555"/>
    </source>
</evidence>
<comment type="function">
    <text evidence="7">SbcCD cleaves DNA hairpin structures. These structures can inhibit DNA replication and are intermediates in certain DNA recombination reactions. The complex acts as a 3'-&gt;5' double strand exonuclease that can open hairpins. It also has a 5' single-strand endonuclease activity.</text>
</comment>
<dbReference type="CDD" id="cd00840">
    <property type="entry name" value="MPP_Mre11_N"/>
    <property type="match status" value="1"/>
</dbReference>
<comment type="similarity">
    <text evidence="1 7">Belongs to the SbcD family.</text>
</comment>
<dbReference type="NCBIfam" id="TIGR00619">
    <property type="entry name" value="sbcd"/>
    <property type="match status" value="1"/>
</dbReference>
<dbReference type="GO" id="GO:0006260">
    <property type="term" value="P:DNA replication"/>
    <property type="evidence" value="ECO:0007669"/>
    <property type="project" value="UniProtKB-KW"/>
</dbReference>
<feature type="domain" description="Nuclease SbcCD subunit D C-terminal" evidence="9">
    <location>
        <begin position="297"/>
        <end position="393"/>
    </location>
</feature>
<dbReference type="InterPro" id="IPR026843">
    <property type="entry name" value="SbcD_C"/>
</dbReference>
<dbReference type="InterPro" id="IPR029052">
    <property type="entry name" value="Metallo-depent_PP-like"/>
</dbReference>
<evidence type="ECO:0000313" key="11">
    <source>
        <dbReference type="Proteomes" id="UP000191094"/>
    </source>
</evidence>
<dbReference type="Proteomes" id="UP000191094">
    <property type="component" value="Unassembled WGS sequence"/>
</dbReference>
<keyword evidence="11" id="KW-1185">Reference proteome</keyword>
<dbReference type="GO" id="GO:0008408">
    <property type="term" value="F:3'-5' exonuclease activity"/>
    <property type="evidence" value="ECO:0007669"/>
    <property type="project" value="InterPro"/>
</dbReference>
<keyword evidence="5 7" id="KW-0378">Hydrolase</keyword>
<feature type="domain" description="Calcineurin-like phosphoesterase" evidence="8">
    <location>
        <begin position="6"/>
        <end position="248"/>
    </location>
</feature>
<dbReference type="STRING" id="90241.B0682_00955"/>
<evidence type="ECO:0000256" key="6">
    <source>
        <dbReference type="ARBA" id="ARBA00022839"/>
    </source>
</evidence>
<comment type="caution">
    <text evidence="10">The sequence shown here is derived from an EMBL/GenBank/DDBJ whole genome shotgun (WGS) entry which is preliminary data.</text>
</comment>
<dbReference type="PANTHER" id="PTHR30337:SF0">
    <property type="entry name" value="NUCLEASE SBCCD SUBUNIT D"/>
    <property type="match status" value="1"/>
</dbReference>
<evidence type="ECO:0000256" key="7">
    <source>
        <dbReference type="RuleBase" id="RU363069"/>
    </source>
</evidence>
<keyword evidence="7" id="KW-0235">DNA replication</keyword>
<evidence type="ECO:0000259" key="8">
    <source>
        <dbReference type="Pfam" id="PF00149"/>
    </source>
</evidence>
<dbReference type="SUPFAM" id="SSF56300">
    <property type="entry name" value="Metallo-dependent phosphatases"/>
    <property type="match status" value="1"/>
</dbReference>
<dbReference type="Gene3D" id="3.30.160.720">
    <property type="match status" value="1"/>
</dbReference>
<evidence type="ECO:0000256" key="5">
    <source>
        <dbReference type="ARBA" id="ARBA00022801"/>
    </source>
</evidence>
<evidence type="ECO:0000313" key="10">
    <source>
        <dbReference type="EMBL" id="OOS22809.1"/>
    </source>
</evidence>
<comment type="subunit">
    <text evidence="2 7">Heterodimer of SbcC and SbcD.</text>
</comment>
<dbReference type="GO" id="GO:0004519">
    <property type="term" value="F:endonuclease activity"/>
    <property type="evidence" value="ECO:0007669"/>
    <property type="project" value="UniProtKB-KW"/>
</dbReference>
<dbReference type="RefSeq" id="WP_078306225.1">
    <property type="nucleotide sequence ID" value="NZ_MUYT01000001.1"/>
</dbReference>
<dbReference type="InterPro" id="IPR041796">
    <property type="entry name" value="Mre11_N"/>
</dbReference>